<gene>
    <name evidence="1" type="ORF">ACFQ1S_22550</name>
</gene>
<keyword evidence="2" id="KW-1185">Reference proteome</keyword>
<sequence length="65" mass="7136">MDTEIRLVAAQGATRVVFEPLGEMPELRHGEFACPRVPLVVVATAEIHIWPRPVSASGCRTLPTR</sequence>
<dbReference type="Proteomes" id="UP001597045">
    <property type="component" value="Unassembled WGS sequence"/>
</dbReference>
<evidence type="ECO:0000313" key="2">
    <source>
        <dbReference type="Proteomes" id="UP001597045"/>
    </source>
</evidence>
<accession>A0ABW3MBF4</accession>
<name>A0ABW3MBF4_9PSEU</name>
<reference evidence="2" key="1">
    <citation type="journal article" date="2019" name="Int. J. Syst. Evol. Microbiol.">
        <title>The Global Catalogue of Microorganisms (GCM) 10K type strain sequencing project: providing services to taxonomists for standard genome sequencing and annotation.</title>
        <authorList>
            <consortium name="The Broad Institute Genomics Platform"/>
            <consortium name="The Broad Institute Genome Sequencing Center for Infectious Disease"/>
            <person name="Wu L."/>
            <person name="Ma J."/>
        </authorList>
    </citation>
    <scope>NUCLEOTIDE SEQUENCE [LARGE SCALE GENOMIC DNA]</scope>
    <source>
        <strain evidence="2">JCM 31486</strain>
    </source>
</reference>
<comment type="caution">
    <text evidence="1">The sequence shown here is derived from an EMBL/GenBank/DDBJ whole genome shotgun (WGS) entry which is preliminary data.</text>
</comment>
<organism evidence="1 2">
    <name type="scientific">Kibdelosporangium lantanae</name>
    <dbReference type="NCBI Taxonomy" id="1497396"/>
    <lineage>
        <taxon>Bacteria</taxon>
        <taxon>Bacillati</taxon>
        <taxon>Actinomycetota</taxon>
        <taxon>Actinomycetes</taxon>
        <taxon>Pseudonocardiales</taxon>
        <taxon>Pseudonocardiaceae</taxon>
        <taxon>Kibdelosporangium</taxon>
    </lineage>
</organism>
<proteinExistence type="predicted"/>
<evidence type="ECO:0000313" key="1">
    <source>
        <dbReference type="EMBL" id="MFD1048120.1"/>
    </source>
</evidence>
<protein>
    <submittedName>
        <fullName evidence="1">Uncharacterized protein</fullName>
    </submittedName>
</protein>
<dbReference type="EMBL" id="JBHTIS010001412">
    <property type="protein sequence ID" value="MFD1048120.1"/>
    <property type="molecule type" value="Genomic_DNA"/>
</dbReference>